<accession>A0A1Z4C587</accession>
<protein>
    <submittedName>
        <fullName evidence="3">ADP-heptose--LPS heptosyltransferase</fullName>
    </submittedName>
</protein>
<dbReference type="OrthoDB" id="89608at2"/>
<dbReference type="SUPFAM" id="SSF53756">
    <property type="entry name" value="UDP-Glycosyltransferase/glycogen phosphorylase"/>
    <property type="match status" value="1"/>
</dbReference>
<organism evidence="3 4">
    <name type="scientific">Methylovulum psychrotolerans</name>
    <dbReference type="NCBI Taxonomy" id="1704499"/>
    <lineage>
        <taxon>Bacteria</taxon>
        <taxon>Pseudomonadati</taxon>
        <taxon>Pseudomonadota</taxon>
        <taxon>Gammaproteobacteria</taxon>
        <taxon>Methylococcales</taxon>
        <taxon>Methylococcaceae</taxon>
        <taxon>Methylovulum</taxon>
    </lineage>
</organism>
<reference evidence="3 4" key="1">
    <citation type="submission" date="2017-06" db="EMBL/GenBank/DDBJ databases">
        <title>Genome Sequencing of the methanotroph Methylovulum psychrotolerants str. HV10-M2 isolated from a high-altitude environment.</title>
        <authorList>
            <person name="Mateos-Rivera A."/>
        </authorList>
    </citation>
    <scope>NUCLEOTIDE SEQUENCE [LARGE SCALE GENOMIC DNA]</scope>
    <source>
        <strain evidence="3 4">HV10_M2</strain>
    </source>
</reference>
<gene>
    <name evidence="3" type="ORF">CEK71_09920</name>
</gene>
<dbReference type="Pfam" id="PF01075">
    <property type="entry name" value="Glyco_transf_9"/>
    <property type="match status" value="1"/>
</dbReference>
<keyword evidence="4" id="KW-1185">Reference proteome</keyword>
<dbReference type="EMBL" id="CP022129">
    <property type="protein sequence ID" value="ASF48707.1"/>
    <property type="molecule type" value="Genomic_DNA"/>
</dbReference>
<dbReference type="PANTHER" id="PTHR30160">
    <property type="entry name" value="TETRAACYLDISACCHARIDE 4'-KINASE-RELATED"/>
    <property type="match status" value="1"/>
</dbReference>
<evidence type="ECO:0000313" key="4">
    <source>
        <dbReference type="Proteomes" id="UP000197019"/>
    </source>
</evidence>
<evidence type="ECO:0000256" key="1">
    <source>
        <dbReference type="ARBA" id="ARBA00022676"/>
    </source>
</evidence>
<evidence type="ECO:0000256" key="2">
    <source>
        <dbReference type="ARBA" id="ARBA00022679"/>
    </source>
</evidence>
<proteinExistence type="predicted"/>
<dbReference type="Proteomes" id="UP000197019">
    <property type="component" value="Chromosome"/>
</dbReference>
<evidence type="ECO:0000313" key="3">
    <source>
        <dbReference type="EMBL" id="ASF48707.1"/>
    </source>
</evidence>
<dbReference type="GO" id="GO:0009244">
    <property type="term" value="P:lipopolysaccharide core region biosynthetic process"/>
    <property type="evidence" value="ECO:0007669"/>
    <property type="project" value="TreeGrafter"/>
</dbReference>
<dbReference type="InterPro" id="IPR002201">
    <property type="entry name" value="Glyco_trans_9"/>
</dbReference>
<dbReference type="AlphaFoldDB" id="A0A1Z4C587"/>
<keyword evidence="1" id="KW-0328">Glycosyltransferase</keyword>
<sequence length="510" mass="56627">MLSLRNTRKACARVVFRLLADRLLTPRATEGRLHILVPRWDAKLGDSIVSSFFFREARRLNARVTVLTVAELAKMYAIDFAVDQVVITNANPGVRELCRLACQLGQIDVVVHLVWRIQPAEILFLRLLCPIWVYSLDDRLRCVNRKFGIATAGLDMAELYRRVLTDLGANVVDRKYIVPLPETLQNIAQATHILFNPYASRPNKSLAFDRSVSLLRAIADTYPNRSVGILCSPATHGNALQMEITVARENVRLINGLVSPKDVAGVINQAQAVVTVDTAIVHMAVGLDTRLVAIYPTVDKQASLWLPPPSPLTRVVYSRQPPGQYLRAGKKDMNAFSIEELLNNLQELLATVPDPESILSIRARIVPGLGVAQGTLARQLPLISQNFPEVADCHPGTINLEFEFSIEVTQPDHRTLPLAWTPSERTTEIFDLVRVELEFDQLPARVAAWLYVAHGSPHRCTSNIHEVIARQVNLSNASECRLHVRASAVSLTPCTDQETASMNCSLSPSQ</sequence>
<dbReference type="KEGG" id="mpsy:CEK71_09920"/>
<keyword evidence="2 3" id="KW-0808">Transferase</keyword>
<dbReference type="Gene3D" id="3.40.50.2000">
    <property type="entry name" value="Glycogen Phosphorylase B"/>
    <property type="match status" value="2"/>
</dbReference>
<name>A0A1Z4C587_9GAMM</name>
<dbReference type="GO" id="GO:0008713">
    <property type="term" value="F:ADP-heptose-lipopolysaccharide heptosyltransferase activity"/>
    <property type="evidence" value="ECO:0007669"/>
    <property type="project" value="TreeGrafter"/>
</dbReference>
<dbReference type="GO" id="GO:0005829">
    <property type="term" value="C:cytosol"/>
    <property type="evidence" value="ECO:0007669"/>
    <property type="project" value="TreeGrafter"/>
</dbReference>
<dbReference type="InterPro" id="IPR051199">
    <property type="entry name" value="LPS_LOS_Heptosyltrfase"/>
</dbReference>